<proteinExistence type="predicted"/>
<dbReference type="AlphaFoldDB" id="A0A1S1N3M0"/>
<dbReference type="EMBL" id="MKJU01000003">
    <property type="protein sequence ID" value="OHU93218.1"/>
    <property type="molecule type" value="Genomic_DNA"/>
</dbReference>
<accession>A0A1S1N3M0</accession>
<reference evidence="2 3" key="1">
    <citation type="submission" date="2016-09" db="EMBL/GenBank/DDBJ databases">
        <title>Pseudoalteromonas amylolytica sp. nov., isolated from the surface seawater.</title>
        <authorList>
            <person name="Wu Y.-H."/>
            <person name="Cheng H."/>
            <person name="Jin X.-B."/>
            <person name="Wang C.-S."/>
            <person name="Xu X.-W."/>
        </authorList>
    </citation>
    <scope>NUCLEOTIDE SEQUENCE [LARGE SCALE GENOMIC DNA]</scope>
    <source>
        <strain evidence="2 3">JW1</strain>
    </source>
</reference>
<sequence length="185" mass="19784">MLKAIAMGTSLLAFSTLGLASEISSTFTDKDMQQQGSSYELNLAASGLTSAAVIDVHLEISGLGALSSGQQPVCTQWQGLECTGAYENVLHSELLHEASLSLSCDDQLLYEDRKSYSEFTNEELSSADSSLSFDISLVKLNPITCQSVKLHVTTLSGESDAQIKGSMNLKNTTTGSESVKYEVIQ</sequence>
<dbReference type="Proteomes" id="UP000179786">
    <property type="component" value="Unassembled WGS sequence"/>
</dbReference>
<evidence type="ECO:0000313" key="3">
    <source>
        <dbReference type="Proteomes" id="UP000179786"/>
    </source>
</evidence>
<keyword evidence="1" id="KW-0732">Signal</keyword>
<name>A0A1S1N3M0_9GAMM</name>
<dbReference type="OrthoDB" id="6290363at2"/>
<dbReference type="RefSeq" id="WP_070982786.1">
    <property type="nucleotide sequence ID" value="NZ_MKJU01000003.1"/>
</dbReference>
<gene>
    <name evidence="2" type="ORF">BET10_01880</name>
</gene>
<keyword evidence="3" id="KW-1185">Reference proteome</keyword>
<comment type="caution">
    <text evidence="2">The sequence shown here is derived from an EMBL/GenBank/DDBJ whole genome shotgun (WGS) entry which is preliminary data.</text>
</comment>
<organism evidence="2 3">
    <name type="scientific">Pseudoalteromonas amylolytica</name>
    <dbReference type="NCBI Taxonomy" id="1859457"/>
    <lineage>
        <taxon>Bacteria</taxon>
        <taxon>Pseudomonadati</taxon>
        <taxon>Pseudomonadota</taxon>
        <taxon>Gammaproteobacteria</taxon>
        <taxon>Alteromonadales</taxon>
        <taxon>Pseudoalteromonadaceae</taxon>
        <taxon>Pseudoalteromonas</taxon>
    </lineage>
</organism>
<evidence type="ECO:0000256" key="1">
    <source>
        <dbReference type="SAM" id="SignalP"/>
    </source>
</evidence>
<dbReference type="STRING" id="1859457.BET10_01880"/>
<evidence type="ECO:0000313" key="2">
    <source>
        <dbReference type="EMBL" id="OHU93218.1"/>
    </source>
</evidence>
<feature type="chain" id="PRO_5010327453" evidence="1">
    <location>
        <begin position="21"/>
        <end position="185"/>
    </location>
</feature>
<feature type="signal peptide" evidence="1">
    <location>
        <begin position="1"/>
        <end position="20"/>
    </location>
</feature>
<protein>
    <submittedName>
        <fullName evidence="2">Uncharacterized protein</fullName>
    </submittedName>
</protein>